<feature type="compositionally biased region" description="Polar residues" evidence="1">
    <location>
        <begin position="341"/>
        <end position="351"/>
    </location>
</feature>
<protein>
    <recommendedName>
        <fullName evidence="4">C2H2-type domain-containing protein</fullName>
    </recommendedName>
</protein>
<keyword evidence="3" id="KW-1185">Reference proteome</keyword>
<dbReference type="AlphaFoldDB" id="A0AAV9TWK2"/>
<organism evidence="2 3">
    <name type="scientific">Orbilia brochopaga</name>
    <dbReference type="NCBI Taxonomy" id="3140254"/>
    <lineage>
        <taxon>Eukaryota</taxon>
        <taxon>Fungi</taxon>
        <taxon>Dikarya</taxon>
        <taxon>Ascomycota</taxon>
        <taxon>Pezizomycotina</taxon>
        <taxon>Orbiliomycetes</taxon>
        <taxon>Orbiliales</taxon>
        <taxon>Orbiliaceae</taxon>
        <taxon>Orbilia</taxon>
    </lineage>
</organism>
<evidence type="ECO:0000256" key="1">
    <source>
        <dbReference type="SAM" id="MobiDB-lite"/>
    </source>
</evidence>
<dbReference type="EMBL" id="JAVHNQ010000018">
    <property type="protein sequence ID" value="KAK6330364.1"/>
    <property type="molecule type" value="Genomic_DNA"/>
</dbReference>
<feature type="compositionally biased region" description="Polar residues" evidence="1">
    <location>
        <begin position="490"/>
        <end position="501"/>
    </location>
</feature>
<gene>
    <name evidence="2" type="ORF">TWF696_003460</name>
</gene>
<reference evidence="2 3" key="1">
    <citation type="submission" date="2019-10" db="EMBL/GenBank/DDBJ databases">
        <authorList>
            <person name="Palmer J.M."/>
        </authorList>
    </citation>
    <scope>NUCLEOTIDE SEQUENCE [LARGE SCALE GENOMIC DNA]</scope>
    <source>
        <strain evidence="2 3">TWF696</strain>
    </source>
</reference>
<name>A0AAV9TWK2_9PEZI</name>
<feature type="region of interest" description="Disordered" evidence="1">
    <location>
        <begin position="341"/>
        <end position="376"/>
    </location>
</feature>
<accession>A0AAV9TWK2</accession>
<proteinExistence type="predicted"/>
<comment type="caution">
    <text evidence="2">The sequence shown here is derived from an EMBL/GenBank/DDBJ whole genome shotgun (WGS) entry which is preliminary data.</text>
</comment>
<evidence type="ECO:0000313" key="3">
    <source>
        <dbReference type="Proteomes" id="UP001375240"/>
    </source>
</evidence>
<feature type="region of interest" description="Disordered" evidence="1">
    <location>
        <begin position="597"/>
        <end position="620"/>
    </location>
</feature>
<sequence>MSESMDSPYLVPSSPVILSHAHDEHHVVLHDPRHPICTWDVRGKTFDVWHAWHQFNPNSPCQRTCWICPTGTGREFYHGLTFKNSQKLAEHIREEHEGYCTVCQLEFSATTAARDLLQAGNDGGVPPFISYNDASHGHGYLGGPGSRQSGLRNTNDPYGATFSLRRTPTCVFLPPISNPQPKTYGGYAGENYNRAGLDASNGDSMATGRGSQSFPSLPPAQRLIDLASPVYHPFPSVGPSSWTFTSSHAPSYHGSVPSGNFAQVPVRPPPGLTYGPSSTQSYSTYANGVQNRHASYNQSPSPAIWNAPPQAQSPSSFVYSRNRQLYAEIKHQAIHGSTTASLNHTHHQPSNYHGRYFQQQPQQPYLQQQQQQQQQVPRYPAVPQWDGIPSGYVNGTSQNHPQHYVPHSDNISPYFPPAPAQSYASKFQGHDQRSSMPVANTDYGHPQTIGAAQTNYAVPYQQNNSGPATHAAQPGYYPSGGPSAHPPQFFKNTSSDRSNFGPQPIGASYPWSASQVNAAGNATTNQLPTQRQTFYYPKATLPATDGAASPPRGPHLWQQIDRACTKTHSPKPQRPGSVTIADKLEAMVYDPVDDTDYDTGKTVKRQPARSTAAPTVGRNGRTGPIKYRFVYVNPPITQRA</sequence>
<evidence type="ECO:0000313" key="2">
    <source>
        <dbReference type="EMBL" id="KAK6330364.1"/>
    </source>
</evidence>
<evidence type="ECO:0008006" key="4">
    <source>
        <dbReference type="Google" id="ProtNLM"/>
    </source>
</evidence>
<dbReference type="Proteomes" id="UP001375240">
    <property type="component" value="Unassembled WGS sequence"/>
</dbReference>
<feature type="region of interest" description="Disordered" evidence="1">
    <location>
        <begin position="459"/>
        <end position="507"/>
    </location>
</feature>
<feature type="compositionally biased region" description="Low complexity" evidence="1">
    <location>
        <begin position="358"/>
        <end position="376"/>
    </location>
</feature>